<comment type="subunit">
    <text evidence="14">Interacts with PHF8.</text>
</comment>
<feature type="domain" description="C2H2-type" evidence="18">
    <location>
        <begin position="702"/>
        <end position="730"/>
    </location>
</feature>
<dbReference type="InterPro" id="IPR013087">
    <property type="entry name" value="Znf_C2H2_type"/>
</dbReference>
<evidence type="ECO:0000256" key="6">
    <source>
        <dbReference type="ARBA" id="ARBA00022771"/>
    </source>
</evidence>
<dbReference type="PANTHER" id="PTHR24393">
    <property type="entry name" value="ZINC FINGER PROTEIN"/>
    <property type="match status" value="1"/>
</dbReference>
<evidence type="ECO:0000256" key="2">
    <source>
        <dbReference type="ARBA" id="ARBA00006991"/>
    </source>
</evidence>
<dbReference type="CTD" id="7552"/>
<dbReference type="AlphaFoldDB" id="A0A3B3DA24"/>
<dbReference type="Proteomes" id="UP000261560">
    <property type="component" value="Unplaced"/>
</dbReference>
<keyword evidence="12" id="KW-0539">Nucleus</keyword>
<accession>A0A3B3DA24</accession>
<feature type="domain" description="C2H2-type" evidence="18">
    <location>
        <begin position="617"/>
        <end position="644"/>
    </location>
</feature>
<dbReference type="PROSITE" id="PS50157">
    <property type="entry name" value="ZINC_FINGER_C2H2_2"/>
    <property type="match status" value="9"/>
</dbReference>
<dbReference type="Pfam" id="PF04704">
    <property type="entry name" value="Zfx_Zfy_act"/>
    <property type="match status" value="2"/>
</dbReference>
<dbReference type="FunFam" id="3.30.160.60:FF:000054">
    <property type="entry name" value="Zinc finger protein 711"/>
    <property type="match status" value="1"/>
</dbReference>
<dbReference type="Gene3D" id="3.30.160.60">
    <property type="entry name" value="Classic Zinc Finger"/>
    <property type="match status" value="7"/>
</dbReference>
<dbReference type="PANTHER" id="PTHR24393:SF34">
    <property type="entry name" value="PR_SET DOMAIN 13"/>
    <property type="match status" value="1"/>
</dbReference>
<dbReference type="STRING" id="30732.ENSOMEP00000026225"/>
<evidence type="ECO:0000256" key="5">
    <source>
        <dbReference type="ARBA" id="ARBA00022737"/>
    </source>
</evidence>
<keyword evidence="7" id="KW-0862">Zinc</keyword>
<evidence type="ECO:0000256" key="17">
    <source>
        <dbReference type="SAM" id="MobiDB-lite"/>
    </source>
</evidence>
<dbReference type="KEGG" id="oml:112153166"/>
<dbReference type="PROSITE" id="PS00028">
    <property type="entry name" value="ZINC_FINGER_C2H2_1"/>
    <property type="match status" value="6"/>
</dbReference>
<keyword evidence="10" id="KW-0238">DNA-binding</keyword>
<keyword evidence="11" id="KW-0804">Transcription</keyword>
<evidence type="ECO:0000256" key="8">
    <source>
        <dbReference type="ARBA" id="ARBA00022843"/>
    </source>
</evidence>
<evidence type="ECO:0000256" key="9">
    <source>
        <dbReference type="ARBA" id="ARBA00023015"/>
    </source>
</evidence>
<feature type="domain" description="C2H2-type" evidence="18">
    <location>
        <begin position="525"/>
        <end position="557"/>
    </location>
</feature>
<dbReference type="FunFam" id="3.30.160.60:FF:000179">
    <property type="entry name" value="Zinc finger protein 711"/>
    <property type="match status" value="1"/>
</dbReference>
<keyword evidence="5" id="KW-0677">Repeat</keyword>
<evidence type="ECO:0000256" key="15">
    <source>
        <dbReference type="ARBA" id="ARBA00069176"/>
    </source>
</evidence>
<dbReference type="OrthoDB" id="3561125at2759"/>
<evidence type="ECO:0000256" key="1">
    <source>
        <dbReference type="ARBA" id="ARBA00004123"/>
    </source>
</evidence>
<dbReference type="GeneID" id="112153166"/>
<evidence type="ECO:0000256" key="4">
    <source>
        <dbReference type="ARBA" id="ARBA00022723"/>
    </source>
</evidence>
<evidence type="ECO:0000313" key="20">
    <source>
        <dbReference type="Proteomes" id="UP000261560"/>
    </source>
</evidence>
<feature type="domain" description="C2H2-type" evidence="18">
    <location>
        <begin position="816"/>
        <end position="844"/>
    </location>
</feature>
<feature type="domain" description="C2H2-type" evidence="18">
    <location>
        <begin position="731"/>
        <end position="758"/>
    </location>
</feature>
<feature type="region of interest" description="Disordered" evidence="17">
    <location>
        <begin position="401"/>
        <end position="436"/>
    </location>
</feature>
<keyword evidence="3" id="KW-1017">Isopeptide bond</keyword>
<evidence type="ECO:0000256" key="7">
    <source>
        <dbReference type="ARBA" id="ARBA00022833"/>
    </source>
</evidence>
<organism evidence="19 20">
    <name type="scientific">Oryzias melastigma</name>
    <name type="common">Marine medaka</name>
    <dbReference type="NCBI Taxonomy" id="30732"/>
    <lineage>
        <taxon>Eukaryota</taxon>
        <taxon>Metazoa</taxon>
        <taxon>Chordata</taxon>
        <taxon>Craniata</taxon>
        <taxon>Vertebrata</taxon>
        <taxon>Euteleostomi</taxon>
        <taxon>Actinopterygii</taxon>
        <taxon>Neopterygii</taxon>
        <taxon>Teleostei</taxon>
        <taxon>Neoteleostei</taxon>
        <taxon>Acanthomorphata</taxon>
        <taxon>Ovalentaria</taxon>
        <taxon>Atherinomorphae</taxon>
        <taxon>Beloniformes</taxon>
        <taxon>Adrianichthyidae</taxon>
        <taxon>Oryziinae</taxon>
        <taxon>Oryzias</taxon>
    </lineage>
</organism>
<comment type="subcellular location">
    <subcellularLocation>
        <location evidence="1">Nucleus</location>
    </subcellularLocation>
</comment>
<comment type="function">
    <text evidence="13">Transcription regulator required for brain development. Probably acts as a transcription factor that binds to the promoter of target genes and recruits PHF8 histone demethylase, leading to activated expression of genes involved in neuron development, such as KDM5C. May compete with transcription factor ARX for activation of expression of KDM5C.</text>
</comment>
<dbReference type="Ensembl" id="ENSOMET00000005103.1">
    <property type="protein sequence ID" value="ENSOMEP00000026225.1"/>
    <property type="gene ID" value="ENSOMEG00000007929.1"/>
</dbReference>
<evidence type="ECO:0000256" key="10">
    <source>
        <dbReference type="ARBA" id="ARBA00023125"/>
    </source>
</evidence>
<dbReference type="RefSeq" id="XP_024138905.1">
    <property type="nucleotide sequence ID" value="XM_024283137.2"/>
</dbReference>
<evidence type="ECO:0000256" key="3">
    <source>
        <dbReference type="ARBA" id="ARBA00022499"/>
    </source>
</evidence>
<dbReference type="InterPro" id="IPR006794">
    <property type="entry name" value="Transcrp_activ_Zfx/Zfy-dom"/>
</dbReference>
<dbReference type="Pfam" id="PF00096">
    <property type="entry name" value="zf-C2H2"/>
    <property type="match status" value="4"/>
</dbReference>
<keyword evidence="4" id="KW-0479">Metal-binding</keyword>
<dbReference type="SUPFAM" id="SSF57667">
    <property type="entry name" value="beta-beta-alpha zinc fingers"/>
    <property type="match status" value="6"/>
</dbReference>
<reference evidence="19" key="1">
    <citation type="submission" date="2025-08" db="UniProtKB">
        <authorList>
            <consortium name="Ensembl"/>
        </authorList>
    </citation>
    <scope>IDENTIFICATION</scope>
</reference>
<evidence type="ECO:0000256" key="16">
    <source>
        <dbReference type="PROSITE-ProRule" id="PRU00042"/>
    </source>
</evidence>
<dbReference type="GeneTree" id="ENSGT00940000159611"/>
<evidence type="ECO:0000259" key="18">
    <source>
        <dbReference type="PROSITE" id="PS50157"/>
    </source>
</evidence>
<keyword evidence="9" id="KW-0805">Transcription regulation</keyword>
<keyword evidence="8" id="KW-0832">Ubl conjugation</keyword>
<feature type="compositionally biased region" description="Acidic residues" evidence="17">
    <location>
        <begin position="406"/>
        <end position="434"/>
    </location>
</feature>
<sequence length="873" mass="98308">MDQGGGVLELHAQELKMPHAMIMQDFVAGMGGLAHIDGEHIVVSVPEGMLLSDVMTDEGILLEHELEVEGLETQVVEGLEAEVVEGLETEVVGGLHADVEGLEAEVVDGLQTQVVELEAQVVEGLDGEVEVTGLEAQVVEGLEAEVDVEGLEAHVVEGLEEEVEVEGLEAEVVEGLEVDVESLQSQGVEAHEITAEDMVASGHSVIMPDNILGTEVAIEEALEAHHHHVLTSDLIQDPNHHHDDMPDQVFVAELLSDHQDSTLDHQLVSEGLMVAEANSETIIHQQLPNEAVPLQTDEDDDGRSSSEDYLMISLDEVGEKLDIGDTPLEISTEVMDKEIKEEEEESEVIKVYIFKAEADDDLGGTEVITEDDYQNGHPDLEAASSGRLGVGRDKMVYMAIKNPPKEEEEEEEDDDEEDDDDDDDDSDDDDDDVDISTTIDQVKNGVAAPYLQIREGLGANRALKSKVRKKKKGDTRQCQTAVIIGPDGMPLTVYPCHICGKKFRSRGFLKCHMKNHPDHLLKKKYQCTDCDFTTNKKISFHNHLESHKLLSHNSERSPEYTEYTRRYHESSPLGSDKLIVKDPEPKLHHCKYCDYETAEQGLLNRHLLAVHSKNFAHVCVECAKGFRHPSELKKHMRTHTGEKPYHCPHCEFRCADQSNLKTHIKSKHGADLPFKCSHCPQAYADARELQRHMETVQGHKTHQCPHCEHKSTNSSDLKRHIISVHTKDFPHQCDVCEKGFHRPSELKKHAETHKGNKVHQCRHCNFNAPDTFTLSRHILSMHTKDLPFKCKRCRRGFRQPAELKKHMKTHSGRKVYQCQYCEYNSTDASGFKRHVISIHTKDYPHRCDYCTKGFRRPSEKSQHIARHHKDMLM</sequence>
<dbReference type="GO" id="GO:0005634">
    <property type="term" value="C:nucleus"/>
    <property type="evidence" value="ECO:0007669"/>
    <property type="project" value="UniProtKB-SubCell"/>
</dbReference>
<dbReference type="SMART" id="SM00355">
    <property type="entry name" value="ZnF_C2H2"/>
    <property type="match status" value="12"/>
</dbReference>
<dbReference type="GO" id="GO:0001228">
    <property type="term" value="F:DNA-binding transcription activator activity, RNA polymerase II-specific"/>
    <property type="evidence" value="ECO:0007669"/>
    <property type="project" value="TreeGrafter"/>
</dbReference>
<feature type="domain" description="C2H2-type" evidence="18">
    <location>
        <begin position="645"/>
        <end position="673"/>
    </location>
</feature>
<evidence type="ECO:0000256" key="14">
    <source>
        <dbReference type="ARBA" id="ARBA00061745"/>
    </source>
</evidence>
<dbReference type="GO" id="GO:0008270">
    <property type="term" value="F:zinc ion binding"/>
    <property type="evidence" value="ECO:0007669"/>
    <property type="project" value="UniProtKB-KW"/>
</dbReference>
<dbReference type="PaxDb" id="30732-ENSOMEP00000026225"/>
<dbReference type="GO" id="GO:0000978">
    <property type="term" value="F:RNA polymerase II cis-regulatory region sequence-specific DNA binding"/>
    <property type="evidence" value="ECO:0007669"/>
    <property type="project" value="TreeGrafter"/>
</dbReference>
<dbReference type="InterPro" id="IPR036236">
    <property type="entry name" value="Znf_C2H2_sf"/>
</dbReference>
<dbReference type="FunFam" id="3.30.160.60:FF:000170">
    <property type="entry name" value="Zinc finger protein 711 isoform X2"/>
    <property type="match status" value="1"/>
</dbReference>
<name>A0A3B3DA24_ORYME</name>
<proteinExistence type="inferred from homology"/>
<feature type="domain" description="C2H2-type" evidence="18">
    <location>
        <begin position="494"/>
        <end position="516"/>
    </location>
</feature>
<feature type="domain" description="C2H2-type" evidence="18">
    <location>
        <begin position="674"/>
        <end position="701"/>
    </location>
</feature>
<evidence type="ECO:0000256" key="11">
    <source>
        <dbReference type="ARBA" id="ARBA00023163"/>
    </source>
</evidence>
<keyword evidence="20" id="KW-1185">Reference proteome</keyword>
<feature type="domain" description="C2H2-type" evidence="18">
    <location>
        <begin position="788"/>
        <end position="815"/>
    </location>
</feature>
<dbReference type="FunFam" id="3.30.160.60:FF:000209">
    <property type="entry name" value="Zinc finger protein 711"/>
    <property type="match status" value="3"/>
</dbReference>
<evidence type="ECO:0000313" key="19">
    <source>
        <dbReference type="Ensembl" id="ENSOMEP00000026225.1"/>
    </source>
</evidence>
<comment type="similarity">
    <text evidence="2">Belongs to the krueppel C2H2-type zinc-finger protein family.</text>
</comment>
<keyword evidence="6 16" id="KW-0863">Zinc-finger</keyword>
<reference evidence="19" key="2">
    <citation type="submission" date="2025-09" db="UniProtKB">
        <authorList>
            <consortium name="Ensembl"/>
        </authorList>
    </citation>
    <scope>IDENTIFICATION</scope>
</reference>
<evidence type="ECO:0000256" key="12">
    <source>
        <dbReference type="ARBA" id="ARBA00023242"/>
    </source>
</evidence>
<protein>
    <recommendedName>
        <fullName evidence="15">Zinc finger protein 711</fullName>
    </recommendedName>
</protein>
<evidence type="ECO:0000256" key="13">
    <source>
        <dbReference type="ARBA" id="ARBA00059295"/>
    </source>
</evidence>